<protein>
    <recommendedName>
        <fullName evidence="4">Phage shock protein A</fullName>
    </recommendedName>
</protein>
<dbReference type="InterPro" id="IPR007157">
    <property type="entry name" value="PspA_VIPP1"/>
</dbReference>
<gene>
    <name evidence="3" type="ORF">SDC9_183763</name>
</gene>
<evidence type="ECO:0008006" key="4">
    <source>
        <dbReference type="Google" id="ProtNLM"/>
    </source>
</evidence>
<dbReference type="Pfam" id="PF04012">
    <property type="entry name" value="PspA_IM30"/>
    <property type="match status" value="1"/>
</dbReference>
<name>A0A645HJE5_9ZZZZ</name>
<reference evidence="3" key="1">
    <citation type="submission" date="2019-08" db="EMBL/GenBank/DDBJ databases">
        <authorList>
            <person name="Kucharzyk K."/>
            <person name="Murdoch R.W."/>
            <person name="Higgins S."/>
            <person name="Loffler F."/>
        </authorList>
    </citation>
    <scope>NUCLEOTIDE SEQUENCE</scope>
</reference>
<evidence type="ECO:0000256" key="2">
    <source>
        <dbReference type="SAM" id="Coils"/>
    </source>
</evidence>
<comment type="similarity">
    <text evidence="1">Belongs to the PspA/Vipp/IM30 family.</text>
</comment>
<evidence type="ECO:0000313" key="3">
    <source>
        <dbReference type="EMBL" id="MPN36254.1"/>
    </source>
</evidence>
<proteinExistence type="inferred from homology"/>
<dbReference type="AlphaFoldDB" id="A0A645HJE5"/>
<dbReference type="EMBL" id="VSSQ01090296">
    <property type="protein sequence ID" value="MPN36254.1"/>
    <property type="molecule type" value="Genomic_DNA"/>
</dbReference>
<comment type="caution">
    <text evidence="3">The sequence shown here is derived from an EMBL/GenBank/DDBJ whole genome shotgun (WGS) entry which is preliminary data.</text>
</comment>
<sequence>MQEQISKLEAKRQEIRDKQRMLIERAYHAKEKQKVVETLKTIDCSAACRKFNELEEKIERMEADAEMAGFGSAARTAEQQFTAMETDEAIENELAALKAKSTKK</sequence>
<organism evidence="3">
    <name type="scientific">bioreactor metagenome</name>
    <dbReference type="NCBI Taxonomy" id="1076179"/>
    <lineage>
        <taxon>unclassified sequences</taxon>
        <taxon>metagenomes</taxon>
        <taxon>ecological metagenomes</taxon>
    </lineage>
</organism>
<accession>A0A645HJE5</accession>
<feature type="coiled-coil region" evidence="2">
    <location>
        <begin position="1"/>
        <end position="64"/>
    </location>
</feature>
<evidence type="ECO:0000256" key="1">
    <source>
        <dbReference type="ARBA" id="ARBA00043985"/>
    </source>
</evidence>
<dbReference type="PANTHER" id="PTHR31088">
    <property type="entry name" value="MEMBRANE-ASSOCIATED PROTEIN VIPP1, CHLOROPLASTIC"/>
    <property type="match status" value="1"/>
</dbReference>
<dbReference type="PANTHER" id="PTHR31088:SF6">
    <property type="entry name" value="PHAGE SHOCK PROTEIN A"/>
    <property type="match status" value="1"/>
</dbReference>
<keyword evidence="2" id="KW-0175">Coiled coil</keyword>